<evidence type="ECO:0000256" key="2">
    <source>
        <dbReference type="ARBA" id="ARBA00022840"/>
    </source>
</evidence>
<sequence>MKVLGITGSIATGKSTVTNYLKQRGYLVVDSDKLAYDALTIDEVCIKQTKNRFDLPAGPIDRKALGRIIFNDKQAKKDLEAIIHPYVIKKMQEIIVLNQHLDLIFFRYTAII</sequence>
<dbReference type="InterPro" id="IPR001977">
    <property type="entry name" value="Depp_CoAkinase"/>
</dbReference>
<proteinExistence type="predicted"/>
<gene>
    <name evidence="4" type="ORF">CLORAM_00095</name>
</gene>
<dbReference type="SUPFAM" id="SSF52540">
    <property type="entry name" value="P-loop containing nucleoside triphosphate hydrolases"/>
    <property type="match status" value="1"/>
</dbReference>
<dbReference type="NCBIfam" id="TIGR00152">
    <property type="entry name" value="dephospho-CoA kinase"/>
    <property type="match status" value="1"/>
</dbReference>
<evidence type="ECO:0000313" key="4">
    <source>
        <dbReference type="EMBL" id="EDS20004.1"/>
    </source>
</evidence>
<keyword evidence="4" id="KW-0808">Transferase</keyword>
<dbReference type="RefSeq" id="WP_003534515.1">
    <property type="nucleotide sequence ID" value="NZ_DS499653.1"/>
</dbReference>
<reference evidence="4" key="1">
    <citation type="submission" date="2007-11" db="EMBL/GenBank/DDBJ databases">
        <authorList>
            <person name="Fulton L."/>
            <person name="Clifton S."/>
            <person name="Fulton B."/>
            <person name="Xu J."/>
            <person name="Minx P."/>
            <person name="Pepin K.H."/>
            <person name="Johnson M."/>
            <person name="Thiruvilangam P."/>
            <person name="Bhonagiri V."/>
            <person name="Nash W.E."/>
            <person name="Mardis E.R."/>
            <person name="Wilson R.K."/>
        </authorList>
    </citation>
    <scope>NUCLEOTIDE SEQUENCE [LARGE SCALE GENOMIC DNA]</scope>
    <source>
        <strain evidence="4">DSM 1402</strain>
    </source>
</reference>
<dbReference type="EC" id="2.7.1.24" evidence="3"/>
<dbReference type="Gene3D" id="3.40.50.300">
    <property type="entry name" value="P-loop containing nucleotide triphosphate hydrolases"/>
    <property type="match status" value="1"/>
</dbReference>
<dbReference type="PROSITE" id="PS51219">
    <property type="entry name" value="DPCK"/>
    <property type="match status" value="1"/>
</dbReference>
<keyword evidence="1" id="KW-0547">Nucleotide-binding</keyword>
<dbReference type="GO" id="GO:0004140">
    <property type="term" value="F:dephospho-CoA kinase activity"/>
    <property type="evidence" value="ECO:0007669"/>
    <property type="project" value="UniProtKB-UniRule"/>
</dbReference>
<dbReference type="CDD" id="cd02022">
    <property type="entry name" value="DPCK"/>
    <property type="match status" value="1"/>
</dbReference>
<dbReference type="GO" id="GO:0015937">
    <property type="term" value="P:coenzyme A biosynthetic process"/>
    <property type="evidence" value="ECO:0007669"/>
    <property type="project" value="UniProtKB-UniRule"/>
</dbReference>
<keyword evidence="2" id="KW-0067">ATP-binding</keyword>
<dbReference type="GO" id="GO:0005524">
    <property type="term" value="F:ATP binding"/>
    <property type="evidence" value="ECO:0007669"/>
    <property type="project" value="UniProtKB-KW"/>
</dbReference>
<accession>B0N0W8</accession>
<dbReference type="eggNOG" id="COG0237">
    <property type="taxonomic scope" value="Bacteria"/>
</dbReference>
<keyword evidence="5" id="KW-1185">Reference proteome</keyword>
<name>B0N0W8_9FIRM</name>
<evidence type="ECO:0000256" key="3">
    <source>
        <dbReference type="NCBIfam" id="TIGR00152"/>
    </source>
</evidence>
<dbReference type="AlphaFoldDB" id="B0N0W8"/>
<dbReference type="Proteomes" id="UP000005798">
    <property type="component" value="Unassembled WGS sequence"/>
</dbReference>
<dbReference type="GO" id="GO:0005737">
    <property type="term" value="C:cytoplasm"/>
    <property type="evidence" value="ECO:0007669"/>
    <property type="project" value="UniProtKB-UniRule"/>
</dbReference>
<dbReference type="Pfam" id="PF01121">
    <property type="entry name" value="CoaE"/>
    <property type="match status" value="1"/>
</dbReference>
<comment type="caution">
    <text evidence="4">The sequence shown here is derived from an EMBL/GenBank/DDBJ whole genome shotgun (WGS) entry which is preliminary data.</text>
</comment>
<reference evidence="4" key="2">
    <citation type="submission" date="2014-06" db="EMBL/GenBank/DDBJ databases">
        <title>Draft genome sequence of Clostridium ramosum(DSM 1402).</title>
        <authorList>
            <person name="Sudarsanam P."/>
            <person name="Ley R."/>
            <person name="Guruge J."/>
            <person name="Turnbaugh P.J."/>
            <person name="Mahowald M."/>
            <person name="Liep D."/>
            <person name="Gordon J."/>
        </authorList>
    </citation>
    <scope>NUCLEOTIDE SEQUENCE</scope>
    <source>
        <strain evidence="4">DSM 1402</strain>
    </source>
</reference>
<evidence type="ECO:0000256" key="1">
    <source>
        <dbReference type="ARBA" id="ARBA00022741"/>
    </source>
</evidence>
<evidence type="ECO:0000313" key="5">
    <source>
        <dbReference type="Proteomes" id="UP000005798"/>
    </source>
</evidence>
<dbReference type="InterPro" id="IPR027417">
    <property type="entry name" value="P-loop_NTPase"/>
</dbReference>
<organism evidence="4 5">
    <name type="scientific">Thomasclavelia ramosa DSM 1402</name>
    <dbReference type="NCBI Taxonomy" id="445974"/>
    <lineage>
        <taxon>Bacteria</taxon>
        <taxon>Bacillati</taxon>
        <taxon>Bacillota</taxon>
        <taxon>Erysipelotrichia</taxon>
        <taxon>Erysipelotrichales</taxon>
        <taxon>Coprobacillaceae</taxon>
        <taxon>Thomasclavelia</taxon>
    </lineage>
</organism>
<keyword evidence="4" id="KW-0418">Kinase</keyword>
<dbReference type="HOGENOM" id="CLU_2142083_0_0_9"/>
<dbReference type="EMBL" id="ABFX02000002">
    <property type="protein sequence ID" value="EDS20004.1"/>
    <property type="molecule type" value="Genomic_DNA"/>
</dbReference>
<protein>
    <recommendedName>
        <fullName evidence="3">Dephospho-CoA kinase</fullName>
        <ecNumber evidence="3">2.7.1.24</ecNumber>
    </recommendedName>
</protein>